<comment type="caution">
    <text evidence="2">The sequence shown here is derived from an EMBL/GenBank/DDBJ whole genome shotgun (WGS) entry which is preliminary data.</text>
</comment>
<dbReference type="Pfam" id="PF00646">
    <property type="entry name" value="F-box"/>
    <property type="match status" value="1"/>
</dbReference>
<reference evidence="2" key="1">
    <citation type="submission" date="2023-10" db="EMBL/GenBank/DDBJ databases">
        <title>Genome assembly of Pristionchus species.</title>
        <authorList>
            <person name="Yoshida K."/>
            <person name="Sommer R.J."/>
        </authorList>
    </citation>
    <scope>NUCLEOTIDE SEQUENCE</scope>
    <source>
        <strain evidence="2">RS0144</strain>
    </source>
</reference>
<accession>A0AAV5U512</accession>
<evidence type="ECO:0000313" key="2">
    <source>
        <dbReference type="EMBL" id="GMT01925.1"/>
    </source>
</evidence>
<dbReference type="SUPFAM" id="SSF81383">
    <property type="entry name" value="F-box domain"/>
    <property type="match status" value="1"/>
</dbReference>
<organism evidence="2 3">
    <name type="scientific">Pristionchus entomophagus</name>
    <dbReference type="NCBI Taxonomy" id="358040"/>
    <lineage>
        <taxon>Eukaryota</taxon>
        <taxon>Metazoa</taxon>
        <taxon>Ecdysozoa</taxon>
        <taxon>Nematoda</taxon>
        <taxon>Chromadorea</taxon>
        <taxon>Rhabditida</taxon>
        <taxon>Rhabditina</taxon>
        <taxon>Diplogasteromorpha</taxon>
        <taxon>Diplogasteroidea</taxon>
        <taxon>Neodiplogasteridae</taxon>
        <taxon>Pristionchus</taxon>
    </lineage>
</organism>
<sequence length="66" mass="7579">QNSLSRLPDEVLLNILERLDHNDLDNLSKMNRRIGNLTSIARSRAKKLERSSLLISQAFGRTTFQI</sequence>
<dbReference type="Proteomes" id="UP001432027">
    <property type="component" value="Unassembled WGS sequence"/>
</dbReference>
<dbReference type="Gene3D" id="1.20.1280.50">
    <property type="match status" value="1"/>
</dbReference>
<proteinExistence type="predicted"/>
<dbReference type="EMBL" id="BTSX01000005">
    <property type="protein sequence ID" value="GMT01925.1"/>
    <property type="molecule type" value="Genomic_DNA"/>
</dbReference>
<keyword evidence="3" id="KW-1185">Reference proteome</keyword>
<dbReference type="AlphaFoldDB" id="A0AAV5U512"/>
<evidence type="ECO:0000259" key="1">
    <source>
        <dbReference type="PROSITE" id="PS50181"/>
    </source>
</evidence>
<feature type="non-terminal residue" evidence="2">
    <location>
        <position position="66"/>
    </location>
</feature>
<dbReference type="InterPro" id="IPR036047">
    <property type="entry name" value="F-box-like_dom_sf"/>
</dbReference>
<dbReference type="PROSITE" id="PS50181">
    <property type="entry name" value="FBOX"/>
    <property type="match status" value="1"/>
</dbReference>
<feature type="non-terminal residue" evidence="2">
    <location>
        <position position="1"/>
    </location>
</feature>
<feature type="domain" description="F-box" evidence="1">
    <location>
        <begin position="1"/>
        <end position="48"/>
    </location>
</feature>
<dbReference type="InterPro" id="IPR001810">
    <property type="entry name" value="F-box_dom"/>
</dbReference>
<protein>
    <recommendedName>
        <fullName evidence="1">F-box domain-containing protein</fullName>
    </recommendedName>
</protein>
<gene>
    <name evidence="2" type="ORF">PENTCL1PPCAC_24099</name>
</gene>
<evidence type="ECO:0000313" key="3">
    <source>
        <dbReference type="Proteomes" id="UP001432027"/>
    </source>
</evidence>
<name>A0AAV5U512_9BILA</name>